<evidence type="ECO:0000256" key="4">
    <source>
        <dbReference type="ARBA" id="ARBA00023136"/>
    </source>
</evidence>
<reference evidence="7 8" key="2">
    <citation type="journal article" date="2012" name="PLoS ONE">
        <title>An ancient pathway combining carbon dioxide fixation with the generation and utilization of a sodium ion gradient for ATP synthesis.</title>
        <authorList>
            <person name="Poehlein A."/>
            <person name="Schmidt S."/>
            <person name="Kaster A.K."/>
            <person name="Goenrich M."/>
            <person name="Vollmers J."/>
            <person name="Thurmer A."/>
            <person name="Bertsch J."/>
            <person name="Schuchmann K."/>
            <person name="Voigt B."/>
            <person name="Hecker M."/>
            <person name="Daniel R."/>
            <person name="Thauer R.K."/>
            <person name="Gottschalk G."/>
            <person name="Muller V."/>
        </authorList>
    </citation>
    <scope>NUCLEOTIDE SEQUENCE [LARGE SCALE GENOMIC DNA]</scope>
    <source>
        <strain evidence="8">ATCC 29683 / DSM 1030 / JCM 2381 / KCTC 1655 / WB1</strain>
    </source>
</reference>
<feature type="transmembrane region" description="Helical" evidence="5">
    <location>
        <begin position="213"/>
        <end position="234"/>
    </location>
</feature>
<reference evidence="8" key="1">
    <citation type="submission" date="2011-07" db="EMBL/GenBank/DDBJ databases">
        <title>Complete genome sequence of Acetobacterium woodii.</title>
        <authorList>
            <person name="Poehlein A."/>
            <person name="Schmidt S."/>
            <person name="Kaster A.-K."/>
            <person name="Goenrich M."/>
            <person name="Vollmers J."/>
            <person name="Thuermer A."/>
            <person name="Gottschalk G."/>
            <person name="Thauer R.K."/>
            <person name="Daniel R."/>
            <person name="Mueller V."/>
        </authorList>
    </citation>
    <scope>NUCLEOTIDE SEQUENCE [LARGE SCALE GENOMIC DNA]</scope>
    <source>
        <strain evidence="8">ATCC 29683 / DSM 1030 / JCM 2381 / KCTC 1655 / WB1</strain>
    </source>
</reference>
<feature type="transmembrane region" description="Helical" evidence="5">
    <location>
        <begin position="302"/>
        <end position="320"/>
    </location>
</feature>
<dbReference type="OrthoDB" id="1655516at2"/>
<dbReference type="Proteomes" id="UP000007177">
    <property type="component" value="Chromosome"/>
</dbReference>
<sequence length="330" mass="36879">MLAVFKNNWNRLWEEKMYLLISLILLIAAIATAILLSTQIETKGNIALVIPDQQVLPAVYTSFETSPYFNVTEMEIAPKQSELVQNRYDAIVAINRDGEYQITTIKNTEFKTMIEAALSNPEGFRPDNRQVRHTGTNILGFMMMFLLMQGILYARLYAEDKEKHMIKRISISPLPFSQYIFGQAIFIFMIIAIPSFLIITVVALMGIEIGFSLPVYAGLIAILALLSTAFALFLNAFFAVADTANMLGSAIIVLTSVLAGSFYSLSKEATLFDKLLHILPQKDFINFINALETGNLTPSTQIQLIYVVALALVFLAIAIVKTQNDYVYKS</sequence>
<name>H6LJJ3_ACEWD</name>
<dbReference type="InterPro" id="IPR013525">
    <property type="entry name" value="ABC2_TM"/>
</dbReference>
<keyword evidence="4 5" id="KW-0472">Membrane</keyword>
<feature type="transmembrane region" description="Helical" evidence="5">
    <location>
        <begin position="138"/>
        <end position="158"/>
    </location>
</feature>
<dbReference type="KEGG" id="awo:Awo_c31930"/>
<dbReference type="STRING" id="931626.Awo_c31930"/>
<feature type="transmembrane region" description="Helical" evidence="5">
    <location>
        <begin position="17"/>
        <end position="36"/>
    </location>
</feature>
<evidence type="ECO:0000259" key="6">
    <source>
        <dbReference type="Pfam" id="PF12698"/>
    </source>
</evidence>
<accession>H6LJJ3</accession>
<dbReference type="EMBL" id="CP002987">
    <property type="protein sequence ID" value="AFA49921.1"/>
    <property type="molecule type" value="Genomic_DNA"/>
</dbReference>
<dbReference type="AlphaFoldDB" id="H6LJJ3"/>
<protein>
    <submittedName>
        <fullName evidence="7">ABC transport system permease protein</fullName>
    </submittedName>
</protein>
<feature type="transmembrane region" description="Helical" evidence="5">
    <location>
        <begin position="179"/>
        <end position="207"/>
    </location>
</feature>
<dbReference type="InterPro" id="IPR052902">
    <property type="entry name" value="ABC-2_transporter"/>
</dbReference>
<gene>
    <name evidence="7" type="ordered locus">Awo_c31930</name>
</gene>
<dbReference type="eggNOG" id="COG0842">
    <property type="taxonomic scope" value="Bacteria"/>
</dbReference>
<comment type="subcellular location">
    <subcellularLocation>
        <location evidence="1">Membrane</location>
        <topology evidence="1">Multi-pass membrane protein</topology>
    </subcellularLocation>
</comment>
<dbReference type="PANTHER" id="PTHR43027:SF1">
    <property type="entry name" value="DOXORUBICIN RESISTANCE ABC TRANSPORTER PERMEASE PROTEIN DRRC-RELATED"/>
    <property type="match status" value="1"/>
</dbReference>
<dbReference type="PANTHER" id="PTHR43027">
    <property type="entry name" value="DOXORUBICIN RESISTANCE ABC TRANSPORTER PERMEASE PROTEIN DRRC-RELATED"/>
    <property type="match status" value="1"/>
</dbReference>
<evidence type="ECO:0000313" key="8">
    <source>
        <dbReference type="Proteomes" id="UP000007177"/>
    </source>
</evidence>
<feature type="transmembrane region" description="Helical" evidence="5">
    <location>
        <begin position="246"/>
        <end position="265"/>
    </location>
</feature>
<evidence type="ECO:0000256" key="1">
    <source>
        <dbReference type="ARBA" id="ARBA00004141"/>
    </source>
</evidence>
<evidence type="ECO:0000313" key="7">
    <source>
        <dbReference type="EMBL" id="AFA49921.1"/>
    </source>
</evidence>
<organism evidence="7 8">
    <name type="scientific">Acetobacterium woodii (strain ATCC 29683 / DSM 1030 / JCM 2381 / KCTC 1655 / WB1)</name>
    <dbReference type="NCBI Taxonomy" id="931626"/>
    <lineage>
        <taxon>Bacteria</taxon>
        <taxon>Bacillati</taxon>
        <taxon>Bacillota</taxon>
        <taxon>Clostridia</taxon>
        <taxon>Eubacteriales</taxon>
        <taxon>Eubacteriaceae</taxon>
        <taxon>Acetobacterium</taxon>
    </lineage>
</organism>
<keyword evidence="2 5" id="KW-0812">Transmembrane</keyword>
<dbReference type="Pfam" id="PF12698">
    <property type="entry name" value="ABC2_membrane_3"/>
    <property type="match status" value="1"/>
</dbReference>
<keyword evidence="8" id="KW-1185">Reference proteome</keyword>
<keyword evidence="3 5" id="KW-1133">Transmembrane helix</keyword>
<evidence type="ECO:0000256" key="2">
    <source>
        <dbReference type="ARBA" id="ARBA00022692"/>
    </source>
</evidence>
<proteinExistence type="predicted"/>
<feature type="domain" description="ABC-2 type transporter transmembrane" evidence="6">
    <location>
        <begin position="20"/>
        <end position="319"/>
    </location>
</feature>
<dbReference type="RefSeq" id="WP_014357517.1">
    <property type="nucleotide sequence ID" value="NC_016894.1"/>
</dbReference>
<dbReference type="GO" id="GO:0140359">
    <property type="term" value="F:ABC-type transporter activity"/>
    <property type="evidence" value="ECO:0007669"/>
    <property type="project" value="InterPro"/>
</dbReference>
<dbReference type="GO" id="GO:0016020">
    <property type="term" value="C:membrane"/>
    <property type="evidence" value="ECO:0007669"/>
    <property type="project" value="UniProtKB-SubCell"/>
</dbReference>
<dbReference type="HOGENOM" id="CLU_072737_0_0_9"/>
<evidence type="ECO:0000256" key="5">
    <source>
        <dbReference type="SAM" id="Phobius"/>
    </source>
</evidence>
<evidence type="ECO:0000256" key="3">
    <source>
        <dbReference type="ARBA" id="ARBA00022989"/>
    </source>
</evidence>